<keyword evidence="1" id="KW-1133">Transmembrane helix</keyword>
<name>A0A7W0CJM6_9ACTN</name>
<dbReference type="InterPro" id="IPR036259">
    <property type="entry name" value="MFS_trans_sf"/>
</dbReference>
<dbReference type="EMBL" id="JACDUR010000003">
    <property type="protein sequence ID" value="MBA2892338.1"/>
    <property type="molecule type" value="Genomic_DNA"/>
</dbReference>
<reference evidence="2 3" key="1">
    <citation type="submission" date="2020-07" db="EMBL/GenBank/DDBJ databases">
        <title>Genomic Encyclopedia of Type Strains, Phase IV (KMG-IV): sequencing the most valuable type-strain genomes for metagenomic binning, comparative biology and taxonomic classification.</title>
        <authorList>
            <person name="Goeker M."/>
        </authorList>
    </citation>
    <scope>NUCLEOTIDE SEQUENCE [LARGE SCALE GENOMIC DNA]</scope>
    <source>
        <strain evidence="2 3">DSM 45533</strain>
    </source>
</reference>
<proteinExistence type="predicted"/>
<dbReference type="SUPFAM" id="SSF103473">
    <property type="entry name" value="MFS general substrate transporter"/>
    <property type="match status" value="1"/>
</dbReference>
<keyword evidence="3" id="KW-1185">Reference proteome</keyword>
<dbReference type="AlphaFoldDB" id="A0A7W0CJM6"/>
<gene>
    <name evidence="2" type="ORF">HNR30_003679</name>
</gene>
<sequence length="56" mass="5530">MSVTVLAVAAALGTALTGLAQPYVGILLDRVGASRVLLLGLVLSSAGYLAHLPTPG</sequence>
<accession>A0A7W0CJM6</accession>
<protein>
    <submittedName>
        <fullName evidence="2">Nitrate/nitrite transporter NarK</fullName>
    </submittedName>
</protein>
<dbReference type="Gene3D" id="1.20.1250.20">
    <property type="entry name" value="MFS general substrate transporter like domains"/>
    <property type="match status" value="1"/>
</dbReference>
<keyword evidence="1" id="KW-0812">Transmembrane</keyword>
<comment type="caution">
    <text evidence="2">The sequence shown here is derived from an EMBL/GenBank/DDBJ whole genome shotgun (WGS) entry which is preliminary data.</text>
</comment>
<evidence type="ECO:0000313" key="3">
    <source>
        <dbReference type="Proteomes" id="UP000530928"/>
    </source>
</evidence>
<dbReference type="RefSeq" id="WP_181611033.1">
    <property type="nucleotide sequence ID" value="NZ_BAABAM010000002.1"/>
</dbReference>
<evidence type="ECO:0000256" key="1">
    <source>
        <dbReference type="SAM" id="Phobius"/>
    </source>
</evidence>
<evidence type="ECO:0000313" key="2">
    <source>
        <dbReference type="EMBL" id="MBA2892338.1"/>
    </source>
</evidence>
<feature type="transmembrane region" description="Helical" evidence="1">
    <location>
        <begin position="36"/>
        <end position="54"/>
    </location>
</feature>
<dbReference type="Proteomes" id="UP000530928">
    <property type="component" value="Unassembled WGS sequence"/>
</dbReference>
<keyword evidence="1" id="KW-0472">Membrane</keyword>
<organism evidence="2 3">
    <name type="scientific">Nonomuraea soli</name>
    <dbReference type="NCBI Taxonomy" id="1032476"/>
    <lineage>
        <taxon>Bacteria</taxon>
        <taxon>Bacillati</taxon>
        <taxon>Actinomycetota</taxon>
        <taxon>Actinomycetes</taxon>
        <taxon>Streptosporangiales</taxon>
        <taxon>Streptosporangiaceae</taxon>
        <taxon>Nonomuraea</taxon>
    </lineage>
</organism>